<comment type="caution">
    <text evidence="2">The sequence shown here is derived from an EMBL/GenBank/DDBJ whole genome shotgun (WGS) entry which is preliminary data.</text>
</comment>
<feature type="chain" id="PRO_5018635643" description="Cytoplasmic protein" evidence="1">
    <location>
        <begin position="25"/>
        <end position="144"/>
    </location>
</feature>
<evidence type="ECO:0008006" key="4">
    <source>
        <dbReference type="Google" id="ProtNLM"/>
    </source>
</evidence>
<evidence type="ECO:0000313" key="2">
    <source>
        <dbReference type="EMBL" id="RKF06252.1"/>
    </source>
</evidence>
<keyword evidence="3" id="KW-1185">Reference proteome</keyword>
<reference evidence="2 3" key="1">
    <citation type="journal article" date="2018" name="Int. J. Syst. Bacteriol.">
        <title>Oceaniradius stylonemae gen. nov., sp. nov., isolated from a red alga, Stylonema cornu-cervi.</title>
        <authorList>
            <person name="Jeong S."/>
        </authorList>
    </citation>
    <scope>NUCLEOTIDE SEQUENCE [LARGE SCALE GENOMIC DNA]</scope>
    <source>
        <strain evidence="2 3">StC1</strain>
    </source>
</reference>
<protein>
    <recommendedName>
        <fullName evidence="4">Cytoplasmic protein</fullName>
    </recommendedName>
</protein>
<sequence length="144" mass="16147">MIKLSLKCAALAVALVMAMPQASAHEPYYPLRESAECADPAMIKKIKARFAHQARHVHHRGDLAIADITGVHQHRYLPQDAHDARPIPRRYCHATAHLSDGRERKIWYLIEGGAGFASIGSNVEFCVSGFDRWNVYNSACRVLR</sequence>
<gene>
    <name evidence="2" type="ORF">DEM25_011460</name>
</gene>
<keyword evidence="1" id="KW-0732">Signal</keyword>
<feature type="signal peptide" evidence="1">
    <location>
        <begin position="1"/>
        <end position="24"/>
    </location>
</feature>
<organism evidence="2 3">
    <name type="scientific">Oceaniradius stylonematis</name>
    <dbReference type="NCBI Taxonomy" id="2184161"/>
    <lineage>
        <taxon>Bacteria</taxon>
        <taxon>Pseudomonadati</taxon>
        <taxon>Pseudomonadota</taxon>
        <taxon>Alphaproteobacteria</taxon>
        <taxon>Hyphomicrobiales</taxon>
        <taxon>Ahrensiaceae</taxon>
        <taxon>Oceaniradius</taxon>
    </lineage>
</organism>
<evidence type="ECO:0000256" key="1">
    <source>
        <dbReference type="SAM" id="SignalP"/>
    </source>
</evidence>
<accession>A0A3A8A7J9</accession>
<name>A0A3A8A7J9_9HYPH</name>
<dbReference type="AlphaFoldDB" id="A0A3A8A7J9"/>
<dbReference type="EMBL" id="QFWV02000007">
    <property type="protein sequence ID" value="RKF06252.1"/>
    <property type="molecule type" value="Genomic_DNA"/>
</dbReference>
<proteinExistence type="predicted"/>
<dbReference type="OrthoDB" id="9808546at2"/>
<dbReference type="RefSeq" id="WP_109766148.1">
    <property type="nucleotide sequence ID" value="NZ_CP159474.1"/>
</dbReference>
<dbReference type="Proteomes" id="UP000246132">
    <property type="component" value="Unassembled WGS sequence"/>
</dbReference>
<evidence type="ECO:0000313" key="3">
    <source>
        <dbReference type="Proteomes" id="UP000246132"/>
    </source>
</evidence>